<accession>A0A1H7YKB8</accession>
<organism evidence="2 3">
    <name type="scientific">Hydrogenoanaerobacterium saccharovorans</name>
    <dbReference type="NCBI Taxonomy" id="474960"/>
    <lineage>
        <taxon>Bacteria</taxon>
        <taxon>Bacillati</taxon>
        <taxon>Bacillota</taxon>
        <taxon>Clostridia</taxon>
        <taxon>Eubacteriales</taxon>
        <taxon>Oscillospiraceae</taxon>
        <taxon>Hydrogenoanaerobacterium</taxon>
    </lineage>
</organism>
<protein>
    <recommendedName>
        <fullName evidence="4">Phage-related protein</fullName>
    </recommendedName>
</protein>
<keyword evidence="1" id="KW-1133">Transmembrane helix</keyword>
<evidence type="ECO:0000313" key="2">
    <source>
        <dbReference type="EMBL" id="SEM45738.1"/>
    </source>
</evidence>
<dbReference type="AlphaFoldDB" id="A0A1H7YKB8"/>
<dbReference type="EMBL" id="FOCG01000001">
    <property type="protein sequence ID" value="SEM45738.1"/>
    <property type="molecule type" value="Genomic_DNA"/>
</dbReference>
<sequence length="549" mass="58395">MKKKELRALITLAGKVDPSVQAAMLKASSLSTKCSNSINKNMSSLGTSIKNGAIGLAKGVGKSLFALSAAAAVAFTAMGVQGLGYASDLQEVQNVVVKTFGTSTNIIDDFAATSLKAFGVSELNAKEYSGTMGSMLKSMGLAGDEVLMMSQNLTALSGDMASFRNMSTDEAFEKIRAGISGETEPLKQLGINMSVANLQAYALANGIKTSYGEMSQAEQAMIRYNYLLDTTKDMQGDFAKNADTYANQLRLLPENLKSVSGEIMQAMIPSLEKGMKELNGFLTGLDTKAIGVFAGELGNMAVAFLPMVMDLLPSFGSLLMLIVPPLMEIGQMLIPIIVELVGTLMTALEPIIPIFMDIVKTILPPIALLLQAIMPLISGLASLLGGVLSVAISHLVEWLTPALELLKGIGDIIGKVGGAIGGFLNDKVAPLFGGGASKSAQAQTQSLPAYARGGFADSPSIFGEAGLEAAIPIKRGSARSIGLLHRTAQLLGMGEQYNNTNDERYNFTYAPVIQMSEPEKIEPILKRQARQMRDMLDDYFSRKERISWG</sequence>
<dbReference type="RefSeq" id="WP_092750507.1">
    <property type="nucleotide sequence ID" value="NZ_FOCG01000001.1"/>
</dbReference>
<gene>
    <name evidence="2" type="ORF">SAMN05216180_0058</name>
</gene>
<evidence type="ECO:0008006" key="4">
    <source>
        <dbReference type="Google" id="ProtNLM"/>
    </source>
</evidence>
<feature type="transmembrane region" description="Helical" evidence="1">
    <location>
        <begin position="300"/>
        <end position="321"/>
    </location>
</feature>
<dbReference type="Proteomes" id="UP000199158">
    <property type="component" value="Unassembled WGS sequence"/>
</dbReference>
<dbReference type="STRING" id="474960.SAMN05216180_0058"/>
<keyword evidence="1" id="KW-0472">Membrane</keyword>
<evidence type="ECO:0000256" key="1">
    <source>
        <dbReference type="SAM" id="Phobius"/>
    </source>
</evidence>
<proteinExistence type="predicted"/>
<name>A0A1H7YKB8_9FIRM</name>
<keyword evidence="1" id="KW-0812">Transmembrane</keyword>
<keyword evidence="3" id="KW-1185">Reference proteome</keyword>
<feature type="transmembrane region" description="Helical" evidence="1">
    <location>
        <begin position="368"/>
        <end position="392"/>
    </location>
</feature>
<dbReference type="OrthoDB" id="9780715at2"/>
<reference evidence="2 3" key="1">
    <citation type="submission" date="2016-10" db="EMBL/GenBank/DDBJ databases">
        <authorList>
            <person name="de Groot N.N."/>
        </authorList>
    </citation>
    <scope>NUCLEOTIDE SEQUENCE [LARGE SCALE GENOMIC DNA]</scope>
    <source>
        <strain evidence="2 3">CGMCC 1.5070</strain>
    </source>
</reference>
<feature type="transmembrane region" description="Helical" evidence="1">
    <location>
        <begin position="333"/>
        <end position="356"/>
    </location>
</feature>
<evidence type="ECO:0000313" key="3">
    <source>
        <dbReference type="Proteomes" id="UP000199158"/>
    </source>
</evidence>